<dbReference type="CDD" id="cd18086">
    <property type="entry name" value="HsC9orf114-like"/>
    <property type="match status" value="1"/>
</dbReference>
<dbReference type="PANTHER" id="PTHR12150:SF13">
    <property type="entry name" value="METHYLTRANSFERASE C9ORF114-RELATED"/>
    <property type="match status" value="1"/>
</dbReference>
<keyword evidence="4" id="KW-0808">Transferase</keyword>
<evidence type="ECO:0000256" key="2">
    <source>
        <dbReference type="ARBA" id="ARBA00009841"/>
    </source>
</evidence>
<dbReference type="InterPro" id="IPR029026">
    <property type="entry name" value="tRNA_m1G_MTases_N"/>
</dbReference>
<dbReference type="KEGG" id="tbl:TBLA_0C07130"/>
<accession>I2H2A2</accession>
<gene>
    <name evidence="7" type="primary">TBLA0C07130</name>
    <name evidence="7" type="ORF">TBLA_0C07130</name>
</gene>
<comment type="similarity">
    <text evidence="2">Belongs to the class IV-like SAM-binding methyltransferase superfamily.</text>
</comment>
<feature type="compositionally biased region" description="Basic and acidic residues" evidence="6">
    <location>
        <begin position="7"/>
        <end position="24"/>
    </location>
</feature>
<dbReference type="FunFam" id="3.40.1280.10:FF:000040">
    <property type="entry name" value="YMR310C-like protein"/>
    <property type="match status" value="1"/>
</dbReference>
<dbReference type="OMA" id="YGYHVRI"/>
<evidence type="ECO:0000256" key="3">
    <source>
        <dbReference type="ARBA" id="ARBA00022603"/>
    </source>
</evidence>
<evidence type="ECO:0000313" key="8">
    <source>
        <dbReference type="Proteomes" id="UP000002866"/>
    </source>
</evidence>
<sequence length="384" mass="43147">MASKNTRKGEKPSDSKTGKTETTQKKKQAKTNAKINKKQREKPISKKKTLKVKSKTLNYSLCIPNNIIDQCTNLEQITHIMYQIAKSATMFNVGEIVILETSSKTDNNKSKKKDGKLSNSMLMASLLQYFVTPPYLLKSVFKKEYWKYFTVASKLPRLSVLPFMRYLKEDEGRYREGLAIRMEKPNAKSNKEFKQTKYINIGKSDALELKSQLVPINVRVTVDTVERKVVSPDEAYGDFVGAKASYGYHVRVAKQFADVFTECAFPGGYSQAVWVNSGDYYYDGSLKKYLKTETQVPYLEGILSGSTSSESETQDDIAALLLVLGKWDTLKASFNASRDQFEGCSGVHEFFDGQLELPGSVPQGQVPVHDGCMMALTLVGTLRR</sequence>
<dbReference type="InterPro" id="IPR003750">
    <property type="entry name" value="Put_MeTrfase-C9orf114-like"/>
</dbReference>
<dbReference type="FunCoup" id="I2H2A2">
    <property type="interactions" value="1023"/>
</dbReference>
<keyword evidence="3" id="KW-0489">Methyltransferase</keyword>
<dbReference type="GeneID" id="14495484"/>
<proteinExistence type="inferred from homology"/>
<dbReference type="eggNOG" id="KOG3925">
    <property type="taxonomic scope" value="Eukaryota"/>
</dbReference>
<dbReference type="OrthoDB" id="361029at2759"/>
<feature type="region of interest" description="Disordered" evidence="6">
    <location>
        <begin position="1"/>
        <end position="47"/>
    </location>
</feature>
<reference evidence="7 8" key="1">
    <citation type="journal article" date="2011" name="Proc. Natl. Acad. Sci. U.S.A.">
        <title>Evolutionary erosion of yeast sex chromosomes by mating-type switching accidents.</title>
        <authorList>
            <person name="Gordon J.L."/>
            <person name="Armisen D."/>
            <person name="Proux-Wera E."/>
            <person name="Oheigeartaigh S.S."/>
            <person name="Byrne K.P."/>
            <person name="Wolfe K.H."/>
        </authorList>
    </citation>
    <scope>NUCLEOTIDE SEQUENCE [LARGE SCALE GENOMIC DNA]</scope>
    <source>
        <strain evidence="8">ATCC 34711 / CBS 6284 / DSM 70876 / NBRC 10599 / NRRL Y-10934 / UCD 77-7</strain>
    </source>
</reference>
<dbReference type="GO" id="GO:0005634">
    <property type="term" value="C:nucleus"/>
    <property type="evidence" value="ECO:0007669"/>
    <property type="project" value="UniProtKB-SubCell"/>
</dbReference>
<dbReference type="Gene3D" id="3.40.1280.10">
    <property type="match status" value="1"/>
</dbReference>
<dbReference type="Proteomes" id="UP000002866">
    <property type="component" value="Chromosome 3"/>
</dbReference>
<dbReference type="Pfam" id="PF02598">
    <property type="entry name" value="Methyltrn_RNA_3"/>
    <property type="match status" value="1"/>
</dbReference>
<dbReference type="AlphaFoldDB" id="I2H2A2"/>
<dbReference type="GO" id="GO:0032259">
    <property type="term" value="P:methylation"/>
    <property type="evidence" value="ECO:0007669"/>
    <property type="project" value="UniProtKB-KW"/>
</dbReference>
<dbReference type="GO" id="GO:0008168">
    <property type="term" value="F:methyltransferase activity"/>
    <property type="evidence" value="ECO:0007669"/>
    <property type="project" value="UniProtKB-KW"/>
</dbReference>
<dbReference type="PANTHER" id="PTHR12150">
    <property type="entry name" value="CLASS IV SAM-BINDING METHYLTRANSFERASE-RELATED"/>
    <property type="match status" value="1"/>
</dbReference>
<protein>
    <recommendedName>
        <fullName evidence="9">Methyltransferase</fullName>
    </recommendedName>
</protein>
<dbReference type="SUPFAM" id="SSF75217">
    <property type="entry name" value="alpha/beta knot"/>
    <property type="match status" value="1"/>
</dbReference>
<feature type="compositionally biased region" description="Basic residues" evidence="6">
    <location>
        <begin position="25"/>
        <end position="47"/>
    </location>
</feature>
<organism evidence="7 8">
    <name type="scientific">Henningerozyma blattae (strain ATCC 34711 / CBS 6284 / DSM 70876 / NBRC 10599 / NRRL Y-10934 / UCD 77-7)</name>
    <name type="common">Yeast</name>
    <name type="synonym">Tetrapisispora blattae</name>
    <dbReference type="NCBI Taxonomy" id="1071380"/>
    <lineage>
        <taxon>Eukaryota</taxon>
        <taxon>Fungi</taxon>
        <taxon>Dikarya</taxon>
        <taxon>Ascomycota</taxon>
        <taxon>Saccharomycotina</taxon>
        <taxon>Saccharomycetes</taxon>
        <taxon>Saccharomycetales</taxon>
        <taxon>Saccharomycetaceae</taxon>
        <taxon>Henningerozyma</taxon>
    </lineage>
</organism>
<dbReference type="RefSeq" id="XP_004180023.1">
    <property type="nucleotide sequence ID" value="XM_004179975.1"/>
</dbReference>
<evidence type="ECO:0008006" key="9">
    <source>
        <dbReference type="Google" id="ProtNLM"/>
    </source>
</evidence>
<keyword evidence="8" id="KW-1185">Reference proteome</keyword>
<dbReference type="InParanoid" id="I2H2A2"/>
<evidence type="ECO:0000256" key="4">
    <source>
        <dbReference type="ARBA" id="ARBA00022679"/>
    </source>
</evidence>
<evidence type="ECO:0000313" key="7">
    <source>
        <dbReference type="EMBL" id="CCH60504.1"/>
    </source>
</evidence>
<name>I2H2A2_HENB6</name>
<evidence type="ECO:0000256" key="6">
    <source>
        <dbReference type="SAM" id="MobiDB-lite"/>
    </source>
</evidence>
<dbReference type="InterPro" id="IPR029028">
    <property type="entry name" value="Alpha/beta_knot_MTases"/>
</dbReference>
<evidence type="ECO:0000256" key="5">
    <source>
        <dbReference type="ARBA" id="ARBA00023242"/>
    </source>
</evidence>
<comment type="subcellular location">
    <subcellularLocation>
        <location evidence="1">Nucleus</location>
    </subcellularLocation>
</comment>
<dbReference type="EMBL" id="HE806318">
    <property type="protein sequence ID" value="CCH60504.1"/>
    <property type="molecule type" value="Genomic_DNA"/>
</dbReference>
<dbReference type="STRING" id="1071380.I2H2A2"/>
<dbReference type="HOGENOM" id="CLU_061859_0_0_1"/>
<keyword evidence="5" id="KW-0539">Nucleus</keyword>
<evidence type="ECO:0000256" key="1">
    <source>
        <dbReference type="ARBA" id="ARBA00004123"/>
    </source>
</evidence>